<keyword evidence="12" id="KW-1185">Reference proteome</keyword>
<accession>A0A095CGT7</accession>
<keyword evidence="5" id="KW-0679">Respiratory chain</keyword>
<keyword evidence="7" id="KW-0249">Electron transport</keyword>
<comment type="similarity">
    <text evidence="3">Belongs to the complex I NDUFA2 subunit family.</text>
</comment>
<reference evidence="11 12" key="2">
    <citation type="journal article" date="2018" name="Proc. Natl. Acad. Sci.">
        <title>RNAi is a critical determinant of centromere evolution in closely related fungi.</title>
        <authorList>
            <person name="Yadav V."/>
            <person name="Sun S."/>
            <person name="Billmyre R.B."/>
            <person name="Thimmappa B.C."/>
            <person name="Shea T."/>
            <person name="Lintner R."/>
            <person name="Bakkeren G."/>
            <person name="Cuomo C.A."/>
            <person name="Heitman J."/>
            <person name="Sanyal K."/>
        </authorList>
    </citation>
    <scope>NUCLEOTIDE SEQUENCE [LARGE SCALE GENOMIC DNA]</scope>
    <source>
        <strain evidence="11 12">R265</strain>
    </source>
</reference>
<evidence type="ECO:0000256" key="6">
    <source>
        <dbReference type="ARBA" id="ARBA00022792"/>
    </source>
</evidence>
<keyword evidence="4" id="KW-0813">Transport</keyword>
<dbReference type="EMBL" id="CP025768">
    <property type="protein sequence ID" value="KGB78584.1"/>
    <property type="molecule type" value="Genomic_DNA"/>
</dbReference>
<gene>
    <name evidence="11" type="ORF">CNBG_4422</name>
</gene>
<dbReference type="Pfam" id="PF05047">
    <property type="entry name" value="L51_S25_CI-B8"/>
    <property type="match status" value="1"/>
</dbReference>
<dbReference type="AlphaFoldDB" id="A0A095CGT7"/>
<proteinExistence type="inferred from homology"/>
<dbReference type="InterPro" id="IPR016464">
    <property type="entry name" value="NADH_Ub_cplx-1_asu_su-2"/>
</dbReference>
<evidence type="ECO:0000256" key="8">
    <source>
        <dbReference type="ARBA" id="ARBA00023128"/>
    </source>
</evidence>
<comment type="function">
    <text evidence="1">Accessory subunit of the mitochondrial membrane respiratory chain NADH dehydrogenase (Complex I), that is believed not to be involved in catalysis. Complex I functions in the transfer of electrons from NADH to the respiratory chain. The immediate electron acceptor for the enzyme is believed to be ubiquinone.</text>
</comment>
<evidence type="ECO:0000256" key="2">
    <source>
        <dbReference type="ARBA" id="ARBA00004443"/>
    </source>
</evidence>
<dbReference type="InterPro" id="IPR036249">
    <property type="entry name" value="Thioredoxin-like_sf"/>
</dbReference>
<organism evidence="11 12">
    <name type="scientific">Cryptococcus deuterogattii (strain R265)</name>
    <name type="common">Cryptococcus gattii VGII (strain R265)</name>
    <dbReference type="NCBI Taxonomy" id="294750"/>
    <lineage>
        <taxon>Eukaryota</taxon>
        <taxon>Fungi</taxon>
        <taxon>Dikarya</taxon>
        <taxon>Basidiomycota</taxon>
        <taxon>Agaricomycotina</taxon>
        <taxon>Tremellomycetes</taxon>
        <taxon>Tremellales</taxon>
        <taxon>Cryptococcaceae</taxon>
        <taxon>Cryptococcus</taxon>
        <taxon>Cryptococcus gattii species complex</taxon>
    </lineage>
</organism>
<sequence>MSSFAKQIPKAVKEIRLHFCQTSAASAGVRQFVQSSYPAVKSANPDLKFLIREASNISPRAFVRFERGVESEAQLANLSEPDVGKVLTHLVNQQSGAGVA</sequence>
<evidence type="ECO:0000256" key="9">
    <source>
        <dbReference type="ARBA" id="ARBA00023136"/>
    </source>
</evidence>
<dbReference type="KEGG" id="cdeu:CNBG_4422"/>
<dbReference type="PIRSF" id="PIRSF005822">
    <property type="entry name" value="NDUA2"/>
    <property type="match status" value="1"/>
</dbReference>
<evidence type="ECO:0000256" key="1">
    <source>
        <dbReference type="ARBA" id="ARBA00003195"/>
    </source>
</evidence>
<dbReference type="OMA" id="FIEQQYV"/>
<dbReference type="PANTHER" id="PTHR12878">
    <property type="entry name" value="NADH-UBIQUINONE OXIDOREDUCTASE B8 SUBUNIT"/>
    <property type="match status" value="1"/>
</dbReference>
<protein>
    <submittedName>
        <fullName evidence="11">NADH dehydrogenase (Ubiquinone) 1 alpha subcomplex 2</fullName>
    </submittedName>
</protein>
<dbReference type="FunFam" id="3.40.30.10:FF:000277">
    <property type="entry name" value="Probable nadh-ubiquinone oxidoreductase 10.5 kDa subunit"/>
    <property type="match status" value="1"/>
</dbReference>
<dbReference type="STRING" id="294750.A0A095CGT7"/>
<keyword evidence="8" id="KW-0496">Mitochondrion</keyword>
<evidence type="ECO:0000313" key="11">
    <source>
        <dbReference type="EMBL" id="KGB78584.1"/>
    </source>
</evidence>
<dbReference type="SUPFAM" id="SSF52833">
    <property type="entry name" value="Thioredoxin-like"/>
    <property type="match status" value="1"/>
</dbReference>
<name>A0A095CGT7_CRYD2</name>
<evidence type="ECO:0000256" key="5">
    <source>
        <dbReference type="ARBA" id="ARBA00022660"/>
    </source>
</evidence>
<dbReference type="GeneID" id="88180640"/>
<dbReference type="HOGENOM" id="CLU_110897_1_1_1"/>
<keyword evidence="9" id="KW-0472">Membrane</keyword>
<feature type="domain" description="Ribosomal protein/NADH dehydrogenase" evidence="10">
    <location>
        <begin position="21"/>
        <end position="94"/>
    </location>
</feature>
<dbReference type="GO" id="GO:0005743">
    <property type="term" value="C:mitochondrial inner membrane"/>
    <property type="evidence" value="ECO:0007669"/>
    <property type="project" value="UniProtKB-SubCell"/>
</dbReference>
<evidence type="ECO:0000256" key="7">
    <source>
        <dbReference type="ARBA" id="ARBA00022982"/>
    </source>
</evidence>
<comment type="subcellular location">
    <subcellularLocation>
        <location evidence="2">Mitochondrion inner membrane</location>
        <topology evidence="2">Peripheral membrane protein</topology>
        <orientation evidence="2">Matrix side</orientation>
    </subcellularLocation>
</comment>
<dbReference type="Gene3D" id="3.40.30.10">
    <property type="entry name" value="Glutaredoxin"/>
    <property type="match status" value="1"/>
</dbReference>
<dbReference type="OrthoDB" id="10250268at2759"/>
<keyword evidence="6" id="KW-0999">Mitochondrion inner membrane</keyword>
<evidence type="ECO:0000256" key="4">
    <source>
        <dbReference type="ARBA" id="ARBA00022448"/>
    </source>
</evidence>
<dbReference type="SMART" id="SM00916">
    <property type="entry name" value="L51_S25_CI-B8"/>
    <property type="match status" value="1"/>
</dbReference>
<dbReference type="VEuPathDB" id="FungiDB:CNBG_4422"/>
<evidence type="ECO:0000259" key="10">
    <source>
        <dbReference type="SMART" id="SM00916"/>
    </source>
</evidence>
<evidence type="ECO:0000256" key="3">
    <source>
        <dbReference type="ARBA" id="ARBA00008939"/>
    </source>
</evidence>
<evidence type="ECO:0000313" key="12">
    <source>
        <dbReference type="Proteomes" id="UP000029445"/>
    </source>
</evidence>
<dbReference type="PANTHER" id="PTHR12878:SF0">
    <property type="entry name" value="NADH DEHYDROGENASE [UBIQUINONE] 1 ALPHA SUBCOMPLEX SUBUNIT 2"/>
    <property type="match status" value="1"/>
</dbReference>
<keyword evidence="11" id="KW-0830">Ubiquinone</keyword>
<reference evidence="11 12" key="1">
    <citation type="journal article" date="2011" name="MBio">
        <title>Genome variation in Cryptococcus gattii, an emerging pathogen of immunocompetent hosts.</title>
        <authorList>
            <person name="D'Souza C.A."/>
            <person name="Kronstad J.W."/>
            <person name="Taylor G."/>
            <person name="Warren R."/>
            <person name="Yuen M."/>
            <person name="Hu G."/>
            <person name="Jung W.H."/>
            <person name="Sham A."/>
            <person name="Kidd S.E."/>
            <person name="Tangen K."/>
            <person name="Lee N."/>
            <person name="Zeilmaker T."/>
            <person name="Sawkins J."/>
            <person name="McVicker G."/>
            <person name="Shah S."/>
            <person name="Gnerre S."/>
            <person name="Griggs A."/>
            <person name="Zeng Q."/>
            <person name="Bartlett K."/>
            <person name="Li W."/>
            <person name="Wang X."/>
            <person name="Heitman J."/>
            <person name="Stajich J.E."/>
            <person name="Fraser J.A."/>
            <person name="Meyer W."/>
            <person name="Carter D."/>
            <person name="Schein J."/>
            <person name="Krzywinski M."/>
            <person name="Kwon-Chung K.J."/>
            <person name="Varma A."/>
            <person name="Wang J."/>
            <person name="Brunham R."/>
            <person name="Fyfe M."/>
            <person name="Ouellette B.F."/>
            <person name="Siddiqui A."/>
            <person name="Marra M."/>
            <person name="Jones S."/>
            <person name="Holt R."/>
            <person name="Birren B.W."/>
            <person name="Galagan J.E."/>
            <person name="Cuomo C.A."/>
        </authorList>
    </citation>
    <scope>NUCLEOTIDE SEQUENCE [LARGE SCALE GENOMIC DNA]</scope>
    <source>
        <strain evidence="11 12">R265</strain>
    </source>
</reference>
<dbReference type="Proteomes" id="UP000029445">
    <property type="component" value="Chromosome 10"/>
</dbReference>
<dbReference type="InterPro" id="IPR007741">
    <property type="entry name" value="Ribosomal_mL43/mS25/NADH_DH"/>
</dbReference>
<dbReference type="RefSeq" id="XP_062884320.1">
    <property type="nucleotide sequence ID" value="XM_063028365.1"/>
</dbReference>